<name>A0A1I7XUE0_HETBA</name>
<dbReference type="GO" id="GO:0005856">
    <property type="term" value="C:cytoskeleton"/>
    <property type="evidence" value="ECO:0007669"/>
    <property type="project" value="TreeGrafter"/>
</dbReference>
<dbReference type="GO" id="GO:0030837">
    <property type="term" value="P:negative regulation of actin filament polymerization"/>
    <property type="evidence" value="ECO:0007669"/>
    <property type="project" value="InterPro"/>
</dbReference>
<keyword evidence="2" id="KW-0040">ANK repeat</keyword>
<keyword evidence="3" id="KW-1185">Reference proteome</keyword>
<sequence length="332" mass="36579">MATTSRSSKCRCCPYGFHIDLDFVTYAEDANKGQQLKRTPITGKKQIGERTLMSPLDSIFSDSLENILSDFDDALAERQPQVDLTAKRFNAECGRRRLQNGYLSDYTGYNSNSGSEVRNVNVNGRSRPFALDFNAPPKPPHRSVASERATLLKPSPSAYTALGRAITEIKARNTESPFPDREFGSRVGSRVGTPIDLGLTTANGSITVGNGGASMGNGYATPTKQTIRNEFDFAKDAKFYMEQSTPERTSQLPPPISGPPWRRVTTEATLLDTNSSSTKTKQNVFSLGYANNFASLRRGREYAVSDTETINRVRYYSASPKLPRVSSHCNTL</sequence>
<dbReference type="WBParaSite" id="Hba_21103">
    <property type="protein sequence ID" value="Hba_21103"/>
    <property type="gene ID" value="Hba_21103"/>
</dbReference>
<organism evidence="3 4">
    <name type="scientific">Heterorhabditis bacteriophora</name>
    <name type="common">Entomopathogenic nematode worm</name>
    <dbReference type="NCBI Taxonomy" id="37862"/>
    <lineage>
        <taxon>Eukaryota</taxon>
        <taxon>Metazoa</taxon>
        <taxon>Ecdysozoa</taxon>
        <taxon>Nematoda</taxon>
        <taxon>Chromadorea</taxon>
        <taxon>Rhabditida</taxon>
        <taxon>Rhabditina</taxon>
        <taxon>Rhabditomorpha</taxon>
        <taxon>Strongyloidea</taxon>
        <taxon>Heterorhabditidae</taxon>
        <taxon>Heterorhabditis</taxon>
    </lineage>
</organism>
<accession>A0A1I7XUE0</accession>
<proteinExistence type="predicted"/>
<keyword evidence="1" id="KW-0677">Repeat</keyword>
<dbReference type="AlphaFoldDB" id="A0A1I7XUE0"/>
<dbReference type="InterPro" id="IPR047184">
    <property type="entry name" value="KANK1-4"/>
</dbReference>
<dbReference type="Proteomes" id="UP000095283">
    <property type="component" value="Unplaced"/>
</dbReference>
<dbReference type="Pfam" id="PF12075">
    <property type="entry name" value="KN_motif"/>
    <property type="match status" value="1"/>
</dbReference>
<protein>
    <submittedName>
        <fullName evidence="4">Uncharacterized protein</fullName>
    </submittedName>
</protein>
<dbReference type="PANTHER" id="PTHR24168:SF21">
    <property type="entry name" value="KANK, ISOFORM D"/>
    <property type="match status" value="1"/>
</dbReference>
<evidence type="ECO:0000313" key="4">
    <source>
        <dbReference type="WBParaSite" id="Hba_21103"/>
    </source>
</evidence>
<evidence type="ECO:0000256" key="2">
    <source>
        <dbReference type="ARBA" id="ARBA00023043"/>
    </source>
</evidence>
<dbReference type="GO" id="GO:0005737">
    <property type="term" value="C:cytoplasm"/>
    <property type="evidence" value="ECO:0007669"/>
    <property type="project" value="TreeGrafter"/>
</dbReference>
<dbReference type="PANTHER" id="PTHR24168">
    <property type="entry name" value="KN MOTIF AND ANKYRIN REPEAT DOMAIN-CONTAINING"/>
    <property type="match status" value="1"/>
</dbReference>
<evidence type="ECO:0000313" key="3">
    <source>
        <dbReference type="Proteomes" id="UP000095283"/>
    </source>
</evidence>
<dbReference type="InterPro" id="IPR021939">
    <property type="entry name" value="KN_motif"/>
</dbReference>
<evidence type="ECO:0000256" key="1">
    <source>
        <dbReference type="ARBA" id="ARBA00022737"/>
    </source>
</evidence>
<reference evidence="4" key="1">
    <citation type="submission" date="2016-11" db="UniProtKB">
        <authorList>
            <consortium name="WormBaseParasite"/>
        </authorList>
    </citation>
    <scope>IDENTIFICATION</scope>
</reference>